<dbReference type="Pfam" id="PF01501">
    <property type="entry name" value="Glyco_transf_8"/>
    <property type="match status" value="1"/>
</dbReference>
<sequence length="301" mass="34203">MNIVLSADEHYARYGAVVMASVIANTSDPECLNFFMLTPGLREETKRSLRDSVERIGAVLHVIDVDADELVGVKAGRFGVAALLPLMMHRYLPEDCERVIYLDCDVLVRGDLSVLWSVPLEGHVVAAALDLCNPSSRRSRILPDSYFNSGVMLVDLTAWRGSEVGERALACLEKEGDDFRYPDQDALNRVLEGGWLRLAPEWNFQPTAYAAVEKRYEHLVPYLSELKAAIRHPRIVHFIGAVKPWHGGCVHPLQSDFIAYSRHTPWPIDKKALRSSLPWSRRIRLLFKKFKIRRRRRLTAS</sequence>
<dbReference type="PANTHER" id="PTHR13778">
    <property type="entry name" value="GLYCOSYLTRANSFERASE 8 DOMAIN-CONTAINING PROTEIN"/>
    <property type="match status" value="1"/>
</dbReference>
<dbReference type="PANTHER" id="PTHR13778:SF47">
    <property type="entry name" value="LIPOPOLYSACCHARIDE 1,3-GALACTOSYLTRANSFERASE"/>
    <property type="match status" value="1"/>
</dbReference>
<evidence type="ECO:0000256" key="1">
    <source>
        <dbReference type="ARBA" id="ARBA00022676"/>
    </source>
</evidence>
<protein>
    <submittedName>
        <fullName evidence="4">Glycosyltransferase family 8 protein</fullName>
        <ecNumber evidence="4">2.-.-.-</ecNumber>
    </submittedName>
</protein>
<dbReference type="EC" id="2.-.-.-" evidence="4"/>
<evidence type="ECO:0000313" key="5">
    <source>
        <dbReference type="Proteomes" id="UP001255917"/>
    </source>
</evidence>
<reference evidence="5" key="1">
    <citation type="submission" date="2023-07" db="EMBL/GenBank/DDBJ databases">
        <title>Substrates and metabolic shifts associated with increased methane emissions in unrestored hypersaline salterns.</title>
        <authorList>
            <person name="Bueno De Mesquita C.P."/>
            <person name="Tringe S.G."/>
        </authorList>
    </citation>
    <scope>NUCLEOTIDE SEQUENCE [LARGE SCALE GENOMIC DNA]</scope>
    <source>
        <strain evidence="5">I4</strain>
    </source>
</reference>
<dbReference type="Proteomes" id="UP001255917">
    <property type="component" value="Unassembled WGS sequence"/>
</dbReference>
<dbReference type="SUPFAM" id="SSF53448">
    <property type="entry name" value="Nucleotide-diphospho-sugar transferases"/>
    <property type="match status" value="1"/>
</dbReference>
<gene>
    <name evidence="4" type="ORF">RSO68_02315</name>
</gene>
<organism evidence="4 5">
    <name type="scientific">Halomonas saccharevitans</name>
    <dbReference type="NCBI Taxonomy" id="416872"/>
    <lineage>
        <taxon>Bacteria</taxon>
        <taxon>Pseudomonadati</taxon>
        <taxon>Pseudomonadota</taxon>
        <taxon>Gammaproteobacteria</taxon>
        <taxon>Oceanospirillales</taxon>
        <taxon>Halomonadaceae</taxon>
        <taxon>Halomonas</taxon>
    </lineage>
</organism>
<dbReference type="CDD" id="cd04194">
    <property type="entry name" value="GT8_A4GalT_like"/>
    <property type="match status" value="1"/>
</dbReference>
<dbReference type="EMBL" id="JAVXUR010000001">
    <property type="protein sequence ID" value="MDT8878299.1"/>
    <property type="molecule type" value="Genomic_DNA"/>
</dbReference>
<keyword evidence="5" id="KW-1185">Reference proteome</keyword>
<dbReference type="InterPro" id="IPR029044">
    <property type="entry name" value="Nucleotide-diphossugar_trans"/>
</dbReference>
<dbReference type="Gene3D" id="3.90.550.10">
    <property type="entry name" value="Spore Coat Polysaccharide Biosynthesis Protein SpsA, Chain A"/>
    <property type="match status" value="1"/>
</dbReference>
<evidence type="ECO:0000313" key="4">
    <source>
        <dbReference type="EMBL" id="MDT8878299.1"/>
    </source>
</evidence>
<keyword evidence="1" id="KW-0328">Glycosyltransferase</keyword>
<name>A0ABU3NAV1_9GAMM</name>
<dbReference type="InterPro" id="IPR002495">
    <property type="entry name" value="Glyco_trans_8"/>
</dbReference>
<evidence type="ECO:0000256" key="2">
    <source>
        <dbReference type="ARBA" id="ARBA00022679"/>
    </source>
</evidence>
<dbReference type="RefSeq" id="WP_315585287.1">
    <property type="nucleotide sequence ID" value="NZ_JAVXUR010000001.1"/>
</dbReference>
<comment type="caution">
    <text evidence="4">The sequence shown here is derived from an EMBL/GenBank/DDBJ whole genome shotgun (WGS) entry which is preliminary data.</text>
</comment>
<evidence type="ECO:0000256" key="3">
    <source>
        <dbReference type="ARBA" id="ARBA00022723"/>
    </source>
</evidence>
<accession>A0ABU3NAV1</accession>
<dbReference type="GO" id="GO:0016740">
    <property type="term" value="F:transferase activity"/>
    <property type="evidence" value="ECO:0007669"/>
    <property type="project" value="UniProtKB-KW"/>
</dbReference>
<keyword evidence="2 4" id="KW-0808">Transferase</keyword>
<dbReference type="InterPro" id="IPR050748">
    <property type="entry name" value="Glycosyltrans_8_dom-fam"/>
</dbReference>
<keyword evidence="3" id="KW-0479">Metal-binding</keyword>
<proteinExistence type="predicted"/>